<feature type="compositionally biased region" description="Acidic residues" evidence="6">
    <location>
        <begin position="199"/>
        <end position="211"/>
    </location>
</feature>
<dbReference type="Gene3D" id="3.40.50.300">
    <property type="entry name" value="P-loop containing nucleotide triphosphate hydrolases"/>
    <property type="match status" value="1"/>
</dbReference>
<evidence type="ECO:0000256" key="2">
    <source>
        <dbReference type="ARBA" id="ARBA00022741"/>
    </source>
</evidence>
<dbReference type="GO" id="GO:0003924">
    <property type="term" value="F:GTPase activity"/>
    <property type="evidence" value="ECO:0007669"/>
    <property type="project" value="TreeGrafter"/>
</dbReference>
<keyword evidence="5" id="KW-0963">Cytoplasm</keyword>
<evidence type="ECO:0000256" key="5">
    <source>
        <dbReference type="RuleBase" id="RU365059"/>
    </source>
</evidence>
<dbReference type="EC" id="3.6.5.-" evidence="5"/>
<evidence type="ECO:0000256" key="4">
    <source>
        <dbReference type="ARBA" id="ARBA00023134"/>
    </source>
</evidence>
<feature type="non-terminal residue" evidence="7">
    <location>
        <position position="1"/>
    </location>
</feature>
<dbReference type="GO" id="GO:0005525">
    <property type="term" value="F:GTP binding"/>
    <property type="evidence" value="ECO:0007669"/>
    <property type="project" value="UniProtKB-KW"/>
</dbReference>
<comment type="subunit">
    <text evidence="5">Binds to RNA polymerase II.</text>
</comment>
<keyword evidence="4 5" id="KW-0342">GTP-binding</keyword>
<dbReference type="STRING" id="205917.A0A4Y9Y124"/>
<comment type="similarity">
    <text evidence="1 5">Belongs to the GPN-loop GTPase family.</text>
</comment>
<reference evidence="7 8" key="1">
    <citation type="submission" date="2019-02" db="EMBL/GenBank/DDBJ databases">
        <title>Genome sequencing of the rare red list fungi Dentipellis fragilis.</title>
        <authorList>
            <person name="Buettner E."/>
            <person name="Kellner H."/>
        </authorList>
    </citation>
    <scope>NUCLEOTIDE SEQUENCE [LARGE SCALE GENOMIC DNA]</scope>
    <source>
        <strain evidence="7 8">DSM 105465</strain>
    </source>
</reference>
<evidence type="ECO:0000256" key="3">
    <source>
        <dbReference type="ARBA" id="ARBA00022801"/>
    </source>
</evidence>
<organism evidence="7 8">
    <name type="scientific">Dentipellis fragilis</name>
    <dbReference type="NCBI Taxonomy" id="205917"/>
    <lineage>
        <taxon>Eukaryota</taxon>
        <taxon>Fungi</taxon>
        <taxon>Dikarya</taxon>
        <taxon>Basidiomycota</taxon>
        <taxon>Agaricomycotina</taxon>
        <taxon>Agaricomycetes</taxon>
        <taxon>Russulales</taxon>
        <taxon>Hericiaceae</taxon>
        <taxon>Dentipellis</taxon>
    </lineage>
</organism>
<dbReference type="PANTHER" id="PTHR21231:SF8">
    <property type="entry name" value="GPN-LOOP GTPASE 1"/>
    <property type="match status" value="1"/>
</dbReference>
<evidence type="ECO:0000313" key="8">
    <source>
        <dbReference type="Proteomes" id="UP000298327"/>
    </source>
</evidence>
<dbReference type="GO" id="GO:0005634">
    <property type="term" value="C:nucleus"/>
    <property type="evidence" value="ECO:0007669"/>
    <property type="project" value="UniProtKB-SubCell"/>
</dbReference>
<dbReference type="Pfam" id="PF03029">
    <property type="entry name" value="ATP_bind_1"/>
    <property type="match status" value="1"/>
</dbReference>
<evidence type="ECO:0000256" key="6">
    <source>
        <dbReference type="SAM" id="MobiDB-lite"/>
    </source>
</evidence>
<gene>
    <name evidence="7" type="ORF">EVG20_g9254</name>
</gene>
<dbReference type="Proteomes" id="UP000298327">
    <property type="component" value="Unassembled WGS sequence"/>
</dbReference>
<evidence type="ECO:0000256" key="1">
    <source>
        <dbReference type="ARBA" id="ARBA00005290"/>
    </source>
</evidence>
<keyword evidence="8" id="KW-1185">Reference proteome</keyword>
<protein>
    <recommendedName>
        <fullName evidence="5">GPN-loop GTPase</fullName>
        <ecNumber evidence="5">3.6.5.-</ecNumber>
    </recommendedName>
</protein>
<dbReference type="InterPro" id="IPR027417">
    <property type="entry name" value="P-loop_NTPase"/>
</dbReference>
<dbReference type="OrthoDB" id="243313at2759"/>
<keyword evidence="3 5" id="KW-0378">Hydrolase</keyword>
<evidence type="ECO:0000313" key="7">
    <source>
        <dbReference type="EMBL" id="TFY55618.1"/>
    </source>
</evidence>
<dbReference type="PANTHER" id="PTHR21231">
    <property type="entry name" value="XPA-BINDING PROTEIN 1-RELATED"/>
    <property type="match status" value="1"/>
</dbReference>
<name>A0A4Y9Y124_9AGAM</name>
<dbReference type="EMBL" id="SEOQ01000899">
    <property type="protein sequence ID" value="TFY55618.1"/>
    <property type="molecule type" value="Genomic_DNA"/>
</dbReference>
<accession>A0A4Y9Y124</accession>
<dbReference type="AlphaFoldDB" id="A0A4Y9Y124"/>
<dbReference type="InterPro" id="IPR004130">
    <property type="entry name" value="Gpn"/>
</dbReference>
<keyword evidence="2 5" id="KW-0547">Nucleotide-binding</keyword>
<comment type="subcellular location">
    <subcellularLocation>
        <location evidence="5">Cytoplasm</location>
    </subcellularLocation>
    <subcellularLocation>
        <location evidence="5">Nucleus</location>
    </subcellularLocation>
</comment>
<dbReference type="SUPFAM" id="SSF52540">
    <property type="entry name" value="P-loop containing nucleoside triphosphate hydrolases"/>
    <property type="match status" value="1"/>
</dbReference>
<dbReference type="GO" id="GO:0005737">
    <property type="term" value="C:cytoplasm"/>
    <property type="evidence" value="ECO:0007669"/>
    <property type="project" value="UniProtKB-SubCell"/>
</dbReference>
<comment type="caution">
    <text evidence="7">The sequence shown here is derived from an EMBL/GenBank/DDBJ whole genome shotgun (WGS) entry which is preliminary data.</text>
</comment>
<proteinExistence type="inferred from homology"/>
<comment type="function">
    <text evidence="5">Small GTPase required for proper nuclear import of RNA polymerase II (RNAPII). May act at an RNAP assembly step prior to nuclear import.</text>
</comment>
<feature type="region of interest" description="Disordered" evidence="6">
    <location>
        <begin position="184"/>
        <end position="247"/>
    </location>
</feature>
<sequence>IEIFTWSASGAIITDAIASTLPTVVAYIIDTPRTTAPATFMSNMLYACSILYKTKLPFILVFNKTDVQSHEFALEWMQDFEAFQAALASHQGTTDDDGEPTYMNSLMNSMSLVLDEFYKHLKAVGVSSMTGAGIKEFFEAVEASREEYEKEYLPELTRAHAKREEALKRTKEDSMNRLMKDLAVDRERNPAAAAQDHWDPEEENEEEEDGGDINIIDRSEEPWPGQYIDLTQTRRRDDTGMVWPRPT</sequence>